<evidence type="ECO:0000313" key="2">
    <source>
        <dbReference type="Proteomes" id="UP000248329"/>
    </source>
</evidence>
<name>A0AC61KYB7_9EURY</name>
<reference evidence="1" key="1">
    <citation type="submission" date="2018-01" db="EMBL/GenBank/DDBJ databases">
        <authorList>
            <person name="Krukenberg V."/>
        </authorList>
    </citation>
    <scope>NUCLEOTIDE SEQUENCE</scope>
    <source>
        <strain evidence="1">E20ANME2</strain>
    </source>
</reference>
<protein>
    <submittedName>
        <fullName evidence="1">Uncharacterized protein</fullName>
    </submittedName>
</protein>
<sequence length="280" mass="30637">MTNRHLRACLLVLTVSAFLTPALADEIMVADADAIWNLTLDEFHYTNIGTDVMVVKYADAISYKSLVNATSIERLPPGEEPGVMVVRYADAIAYKPLENATEVERLVGEPDVIVVKYADVRREMEFVKGIYILNLTINSPENGDFIPTFTVVVRGTASSPNGVVNVTVNGELATGTEDWTITIPLTEGENMITVRVTDTTGYSITRTIRVIHYDAGCNYNDTDNDGVIDLLDQEEDTPPDSWVDRFGRAVMRGDVNGDGKLTSADALMILQAAAGSIEIR</sequence>
<accession>A0AC61KYB7</accession>
<comment type="caution">
    <text evidence="1">The sequence shown here is derived from an EMBL/GenBank/DDBJ whole genome shotgun (WGS) entry which is preliminary data.</text>
</comment>
<dbReference type="EMBL" id="PQXF01000093">
    <property type="protein sequence ID" value="PXF56628.1"/>
    <property type="molecule type" value="Genomic_DNA"/>
</dbReference>
<organism evidence="1 2">
    <name type="scientific">Candidatus Methanogaster sp</name>
    <dbReference type="NCBI Taxonomy" id="3386292"/>
    <lineage>
        <taxon>Archaea</taxon>
        <taxon>Methanobacteriati</taxon>
        <taxon>Methanobacteriota</taxon>
        <taxon>Stenosarchaea group</taxon>
        <taxon>Methanomicrobia</taxon>
        <taxon>Methanosarcinales</taxon>
        <taxon>ANME-2 cluster</taxon>
        <taxon>Candidatus Methanogasteraceae</taxon>
        <taxon>Candidatus Methanogaster</taxon>
    </lineage>
</organism>
<gene>
    <name evidence="1" type="ORF">C4B59_16615</name>
</gene>
<evidence type="ECO:0000313" key="1">
    <source>
        <dbReference type="EMBL" id="PXF56628.1"/>
    </source>
</evidence>
<dbReference type="Proteomes" id="UP000248329">
    <property type="component" value="Unassembled WGS sequence"/>
</dbReference>
<proteinExistence type="predicted"/>